<feature type="transmembrane region" description="Helical" evidence="1">
    <location>
        <begin position="12"/>
        <end position="33"/>
    </location>
</feature>
<keyword evidence="1" id="KW-0472">Membrane</keyword>
<keyword evidence="3" id="KW-1185">Reference proteome</keyword>
<feature type="transmembrane region" description="Helical" evidence="1">
    <location>
        <begin position="115"/>
        <end position="144"/>
    </location>
</feature>
<feature type="transmembrane region" description="Helical" evidence="1">
    <location>
        <begin position="45"/>
        <end position="65"/>
    </location>
</feature>
<keyword evidence="1" id="KW-1133">Transmembrane helix</keyword>
<feature type="transmembrane region" description="Helical" evidence="1">
    <location>
        <begin position="74"/>
        <end position="95"/>
    </location>
</feature>
<dbReference type="Proteomes" id="UP001629113">
    <property type="component" value="Unassembled WGS sequence"/>
</dbReference>
<name>A0ABR4P699_9HELO</name>
<accession>A0ABR4P699</accession>
<keyword evidence="1" id="KW-0812">Transmembrane</keyword>
<evidence type="ECO:0000313" key="2">
    <source>
        <dbReference type="EMBL" id="KAL3418829.1"/>
    </source>
</evidence>
<sequence>MSSITFMRYTRLAVAMLSGGSLALFTIVLLKVLDPRFPSINEGVTALPVFGLSASIIYNLTAFLVTSWLSDKRLLVAVSDLTIAVAVAVLGGIGWKHDNNHYLSNGMWKMYDNPGWLEVEIGAGALLIIVVVMHLAIVISTIFVNTSKKSTDNAESLPSHAYPVQKDMLDNHSIVSDGELGKEEAMYASSDGESLSKEVNDVKHLHLGTVTSEQKL</sequence>
<protein>
    <submittedName>
        <fullName evidence="2">Uncharacterized protein</fullName>
    </submittedName>
</protein>
<reference evidence="2 3" key="1">
    <citation type="submission" date="2024-06" db="EMBL/GenBank/DDBJ databases">
        <title>Complete genome of Phlyctema vagabunda strain 19-DSS-EL-015.</title>
        <authorList>
            <person name="Fiorenzani C."/>
        </authorList>
    </citation>
    <scope>NUCLEOTIDE SEQUENCE [LARGE SCALE GENOMIC DNA]</scope>
    <source>
        <strain evidence="2 3">19-DSS-EL-015</strain>
    </source>
</reference>
<comment type="caution">
    <text evidence="2">The sequence shown here is derived from an EMBL/GenBank/DDBJ whole genome shotgun (WGS) entry which is preliminary data.</text>
</comment>
<organism evidence="2 3">
    <name type="scientific">Phlyctema vagabunda</name>
    <dbReference type="NCBI Taxonomy" id="108571"/>
    <lineage>
        <taxon>Eukaryota</taxon>
        <taxon>Fungi</taxon>
        <taxon>Dikarya</taxon>
        <taxon>Ascomycota</taxon>
        <taxon>Pezizomycotina</taxon>
        <taxon>Leotiomycetes</taxon>
        <taxon>Helotiales</taxon>
        <taxon>Dermateaceae</taxon>
        <taxon>Phlyctema</taxon>
    </lineage>
</organism>
<evidence type="ECO:0000313" key="3">
    <source>
        <dbReference type="Proteomes" id="UP001629113"/>
    </source>
</evidence>
<proteinExistence type="predicted"/>
<dbReference type="EMBL" id="JBFCZG010000008">
    <property type="protein sequence ID" value="KAL3418829.1"/>
    <property type="molecule type" value="Genomic_DNA"/>
</dbReference>
<gene>
    <name evidence="2" type="ORF">PVAG01_09050</name>
</gene>
<evidence type="ECO:0000256" key="1">
    <source>
        <dbReference type="SAM" id="Phobius"/>
    </source>
</evidence>